<protein>
    <submittedName>
        <fullName evidence="1">Uncharacterized protein</fullName>
    </submittedName>
</protein>
<organism evidence="1 2">
    <name type="scientific">Lentinula aff. lateritia</name>
    <dbReference type="NCBI Taxonomy" id="2804960"/>
    <lineage>
        <taxon>Eukaryota</taxon>
        <taxon>Fungi</taxon>
        <taxon>Dikarya</taxon>
        <taxon>Basidiomycota</taxon>
        <taxon>Agaricomycotina</taxon>
        <taxon>Agaricomycetes</taxon>
        <taxon>Agaricomycetidae</taxon>
        <taxon>Agaricales</taxon>
        <taxon>Marasmiineae</taxon>
        <taxon>Omphalotaceae</taxon>
        <taxon>Lentinula</taxon>
    </lineage>
</organism>
<accession>A0ACC1TQ14</accession>
<reference evidence="1" key="1">
    <citation type="submission" date="2022-09" db="EMBL/GenBank/DDBJ databases">
        <title>A Global Phylogenomic Analysis of the Shiitake Genus Lentinula.</title>
        <authorList>
            <consortium name="DOE Joint Genome Institute"/>
            <person name="Sierra-Patev S."/>
            <person name="Min B."/>
            <person name="Naranjo-Ortiz M."/>
            <person name="Looney B."/>
            <person name="Konkel Z."/>
            <person name="Slot J.C."/>
            <person name="Sakamoto Y."/>
            <person name="Steenwyk J.L."/>
            <person name="Rokas A."/>
            <person name="Carro J."/>
            <person name="Camarero S."/>
            <person name="Ferreira P."/>
            <person name="Molpeceres G."/>
            <person name="Ruiz-Duenas F.J."/>
            <person name="Serrano A."/>
            <person name="Henrissat B."/>
            <person name="Drula E."/>
            <person name="Hughes K.W."/>
            <person name="Mata J.L."/>
            <person name="Ishikawa N.K."/>
            <person name="Vargas-Isla R."/>
            <person name="Ushijima S."/>
            <person name="Smith C.A."/>
            <person name="Ahrendt S."/>
            <person name="Andreopoulos W."/>
            <person name="He G."/>
            <person name="Labutti K."/>
            <person name="Lipzen A."/>
            <person name="Ng V."/>
            <person name="Riley R."/>
            <person name="Sandor L."/>
            <person name="Barry K."/>
            <person name="Martinez A.T."/>
            <person name="Xiao Y."/>
            <person name="Gibbons J.G."/>
            <person name="Terashima K."/>
            <person name="Grigoriev I.V."/>
            <person name="Hibbett D.S."/>
        </authorList>
    </citation>
    <scope>NUCLEOTIDE SEQUENCE</scope>
    <source>
        <strain evidence="1">TMI1499</strain>
    </source>
</reference>
<dbReference type="EMBL" id="MU795421">
    <property type="protein sequence ID" value="KAJ3806466.1"/>
    <property type="molecule type" value="Genomic_DNA"/>
</dbReference>
<name>A0ACC1TQ14_9AGAR</name>
<sequence>MRTNTPAVARRSRSPTPDRSSRSHIFGRPSPRPVRTYGRKSQSRLGPNTPSSRRAVSTPSVPSHRNRPLASSSVPSTYHLLSSTLDYEEPVILPATPPRDSTPTPCPPNTSTREVNNLNMESDDDDEPVFISMNPPVEPKSLQDVSLNEELQTNPAPENALQNAQTRIQALNDVIKERNNCPCCLELMLQPFILSCGHTFCKDCLLTMSRIHLRAKYNLACPSCRTIQGHFTPIPNYSIQKSVDDMLEIKGIPTPTRQPLQWPHAFRSGPVTFPFPHRNGTYPTAASAAAPAPFPISIDD</sequence>
<evidence type="ECO:0000313" key="2">
    <source>
        <dbReference type="Proteomes" id="UP001163835"/>
    </source>
</evidence>
<evidence type="ECO:0000313" key="1">
    <source>
        <dbReference type="EMBL" id="KAJ3806466.1"/>
    </source>
</evidence>
<keyword evidence="2" id="KW-1185">Reference proteome</keyword>
<comment type="caution">
    <text evidence="1">The sequence shown here is derived from an EMBL/GenBank/DDBJ whole genome shotgun (WGS) entry which is preliminary data.</text>
</comment>
<dbReference type="Proteomes" id="UP001163835">
    <property type="component" value="Unassembled WGS sequence"/>
</dbReference>
<gene>
    <name evidence="1" type="ORF">F5876DRAFT_80662</name>
</gene>
<proteinExistence type="predicted"/>